<dbReference type="InterPro" id="IPR027417">
    <property type="entry name" value="P-loop_NTPase"/>
</dbReference>
<dbReference type="InterPro" id="IPR032705">
    <property type="entry name" value="ORC4_C"/>
</dbReference>
<sequence length="470" mass="51174">MALVAGRLVQAARIRDVQSEGELTDALNSVCARIVSRIGAACSGINASFVLVGPPGSGKSAAVCEAIRRAELHAEKSNGLIVQVRLHGRLHADERTSLLETAAQLARASSRHADRPNTTRSIQYGSLGPRASIGEILGEISAHVLRLAHIPGCVFVFVLDAVHLFAAQGSAGGAQKQTLLYCLLNLLQGESVRGVFIGITPRIDVVDLLEKRVKSRFSGEVIAAPLPDSVEQVCDFLKKRLKQTSEARGKIERECFCAGIDPFFKDQRVLNMLSRMFMRSRTLDSFLLVMSYTVACADTLQIEYFLQAYADLHVSKHGVERLLNLSSLELMILYALTKKVSSVRQNTSEAELPDPPSFSFDAVYAEYQRGALAGEHMESNASVALLPSSSWNAAAPSTDLVSMHVALKAYEHLVDLGLVLLKRPRGHHVSTLRSSASIRAVPVVPSDEVERAMLEHPDMSMAAQHWVTMT</sequence>
<evidence type="ECO:0000256" key="5">
    <source>
        <dbReference type="ARBA" id="ARBA00023242"/>
    </source>
</evidence>
<accession>A0A5J4Z5V7</accession>
<proteinExistence type="inferred from homology"/>
<dbReference type="GO" id="GO:0006270">
    <property type="term" value="P:DNA replication initiation"/>
    <property type="evidence" value="ECO:0007669"/>
    <property type="project" value="TreeGrafter"/>
</dbReference>
<evidence type="ECO:0000313" key="8">
    <source>
        <dbReference type="Proteomes" id="UP000324585"/>
    </source>
</evidence>
<evidence type="ECO:0000256" key="4">
    <source>
        <dbReference type="ARBA" id="ARBA00023125"/>
    </source>
</evidence>
<dbReference type="Gene3D" id="3.40.50.300">
    <property type="entry name" value="P-loop containing nucleotide triphosphate hydrolases"/>
    <property type="match status" value="1"/>
</dbReference>
<evidence type="ECO:0000256" key="2">
    <source>
        <dbReference type="ARBA" id="ARBA00005334"/>
    </source>
</evidence>
<protein>
    <submittedName>
        <fullName evidence="7">Origin recognition complex subunit 4</fullName>
    </submittedName>
</protein>
<dbReference type="Pfam" id="PF14629">
    <property type="entry name" value="ORC4_C"/>
    <property type="match status" value="1"/>
</dbReference>
<dbReference type="GO" id="GO:0003688">
    <property type="term" value="F:DNA replication origin binding"/>
    <property type="evidence" value="ECO:0007669"/>
    <property type="project" value="TreeGrafter"/>
</dbReference>
<reference evidence="8" key="1">
    <citation type="journal article" date="2019" name="Nat. Commun.">
        <title>Expansion of phycobilisome linker gene families in mesophilic red algae.</title>
        <authorList>
            <person name="Lee J."/>
            <person name="Kim D."/>
            <person name="Bhattacharya D."/>
            <person name="Yoon H.S."/>
        </authorList>
    </citation>
    <scope>NUCLEOTIDE SEQUENCE [LARGE SCALE GENOMIC DNA]</scope>
    <source>
        <strain evidence="8">CCMP 1328</strain>
    </source>
</reference>
<dbReference type="SUPFAM" id="SSF52540">
    <property type="entry name" value="P-loop containing nucleoside triphosphate hydrolases"/>
    <property type="match status" value="1"/>
</dbReference>
<comment type="subcellular location">
    <subcellularLocation>
        <location evidence="1">Nucleus</location>
    </subcellularLocation>
</comment>
<feature type="domain" description="Origin recognition complex subunit 4 C-terminal" evidence="6">
    <location>
        <begin position="258"/>
        <end position="424"/>
    </location>
</feature>
<dbReference type="InterPro" id="IPR016527">
    <property type="entry name" value="ORC4"/>
</dbReference>
<keyword evidence="8" id="KW-1185">Reference proteome</keyword>
<dbReference type="OMA" id="VCARIVS"/>
<dbReference type="Proteomes" id="UP000324585">
    <property type="component" value="Unassembled WGS sequence"/>
</dbReference>
<dbReference type="PANTHER" id="PTHR12087:SF0">
    <property type="entry name" value="ORIGIN RECOGNITION COMPLEX SUBUNIT 4"/>
    <property type="match status" value="1"/>
</dbReference>
<keyword evidence="3" id="KW-0235">DNA replication</keyword>
<gene>
    <name evidence="7" type="ORF">FVE85_6193</name>
</gene>
<comment type="similarity">
    <text evidence="2">Belongs to the ORC4 family.</text>
</comment>
<evidence type="ECO:0000256" key="1">
    <source>
        <dbReference type="ARBA" id="ARBA00004123"/>
    </source>
</evidence>
<dbReference type="GO" id="GO:0005664">
    <property type="term" value="C:nuclear origin of replication recognition complex"/>
    <property type="evidence" value="ECO:0007669"/>
    <property type="project" value="TreeGrafter"/>
</dbReference>
<name>A0A5J4Z5V7_PORPP</name>
<keyword evidence="5" id="KW-0539">Nucleus</keyword>
<organism evidence="7 8">
    <name type="scientific">Porphyridium purpureum</name>
    <name type="common">Red alga</name>
    <name type="synonym">Porphyridium cruentum</name>
    <dbReference type="NCBI Taxonomy" id="35688"/>
    <lineage>
        <taxon>Eukaryota</taxon>
        <taxon>Rhodophyta</taxon>
        <taxon>Bangiophyceae</taxon>
        <taxon>Porphyridiales</taxon>
        <taxon>Porphyridiaceae</taxon>
        <taxon>Porphyridium</taxon>
    </lineage>
</organism>
<comment type="caution">
    <text evidence="7">The sequence shown here is derived from an EMBL/GenBank/DDBJ whole genome shotgun (WGS) entry which is preliminary data.</text>
</comment>
<dbReference type="EMBL" id="VRMN01000001">
    <property type="protein sequence ID" value="KAA8498608.1"/>
    <property type="molecule type" value="Genomic_DNA"/>
</dbReference>
<evidence type="ECO:0000256" key="3">
    <source>
        <dbReference type="ARBA" id="ARBA00022705"/>
    </source>
</evidence>
<dbReference type="PANTHER" id="PTHR12087">
    <property type="entry name" value="ORIGIN RECOGNITION COMPLEX SUBUNIT 4"/>
    <property type="match status" value="1"/>
</dbReference>
<dbReference type="AlphaFoldDB" id="A0A5J4Z5V7"/>
<evidence type="ECO:0000313" key="7">
    <source>
        <dbReference type="EMBL" id="KAA8498608.1"/>
    </source>
</evidence>
<dbReference type="OrthoDB" id="343623at2759"/>
<evidence type="ECO:0000259" key="6">
    <source>
        <dbReference type="Pfam" id="PF14629"/>
    </source>
</evidence>
<keyword evidence="4" id="KW-0238">DNA-binding</keyword>